<accession>A0A2P2DXG5</accession>
<dbReference type="SUPFAM" id="SSF56784">
    <property type="entry name" value="HAD-like"/>
    <property type="match status" value="1"/>
</dbReference>
<dbReference type="Gene3D" id="3.40.50.1000">
    <property type="entry name" value="HAD superfamily/HAD-like"/>
    <property type="match status" value="1"/>
</dbReference>
<gene>
    <name evidence="1" type="ORF">LPTSP4_07800</name>
</gene>
<dbReference type="GO" id="GO:0016787">
    <property type="term" value="F:hydrolase activity"/>
    <property type="evidence" value="ECO:0007669"/>
    <property type="project" value="UniProtKB-KW"/>
</dbReference>
<organism evidence="1 2">
    <name type="scientific">Leptospira ryugenii</name>
    <dbReference type="NCBI Taxonomy" id="1917863"/>
    <lineage>
        <taxon>Bacteria</taxon>
        <taxon>Pseudomonadati</taxon>
        <taxon>Spirochaetota</taxon>
        <taxon>Spirochaetia</taxon>
        <taxon>Leptospirales</taxon>
        <taxon>Leptospiraceae</taxon>
        <taxon>Leptospira</taxon>
    </lineage>
</organism>
<dbReference type="Proteomes" id="UP000245133">
    <property type="component" value="Unassembled WGS sequence"/>
</dbReference>
<dbReference type="SFLD" id="SFLDS00003">
    <property type="entry name" value="Haloacid_Dehalogenase"/>
    <property type="match status" value="1"/>
</dbReference>
<dbReference type="CDD" id="cd01427">
    <property type="entry name" value="HAD_like"/>
    <property type="match status" value="1"/>
</dbReference>
<sequence length="201" mass="22727">MQLKLSSRHWVFDMDGTLTEAVHDFPAIKKELDLPLELDILTGLSLLDPDRRKEKEILLNQIELEIARKAKPQESAFELLLCLQERGDQLAILTRNSKENAILTLEAAGLLAFFPKPLILSRDEAKPKPDPEGLLHLRNLWSCPDQEMVMVGDYLYDLQAGKAAKATTIYLDPSGIFPFQEHATYCIRSLSEISLLEPLSM</sequence>
<dbReference type="EMBL" id="BFBB01000002">
    <property type="protein sequence ID" value="GBF49270.1"/>
    <property type="molecule type" value="Genomic_DNA"/>
</dbReference>
<dbReference type="Gene3D" id="1.10.260.80">
    <property type="match status" value="1"/>
</dbReference>
<dbReference type="InterPro" id="IPR036412">
    <property type="entry name" value="HAD-like_sf"/>
</dbReference>
<dbReference type="RefSeq" id="WP_244594269.1">
    <property type="nucleotide sequence ID" value="NZ_BFBB01000002.1"/>
</dbReference>
<dbReference type="InterPro" id="IPR041492">
    <property type="entry name" value="HAD_2"/>
</dbReference>
<dbReference type="AlphaFoldDB" id="A0A2P2DXG5"/>
<dbReference type="PANTHER" id="PTHR43885:SF1">
    <property type="entry name" value="SUPERFAMILY HYDROLASE, PUTATIVE (AFU_ORTHOLOGUE AFUA_4G13290)-RELATED"/>
    <property type="match status" value="1"/>
</dbReference>
<reference evidence="1 2" key="1">
    <citation type="submission" date="2018-02" db="EMBL/GenBank/DDBJ databases">
        <title>Novel Leptospira species isolated from soil and water in Japan.</title>
        <authorList>
            <person name="Nakao R."/>
            <person name="Masuzawa T."/>
        </authorList>
    </citation>
    <scope>NUCLEOTIDE SEQUENCE [LARGE SCALE GENOMIC DNA]</scope>
    <source>
        <strain evidence="1 2">YH101</strain>
    </source>
</reference>
<protein>
    <submittedName>
        <fullName evidence="1">HAD hydrolase, family IA, variant 3</fullName>
    </submittedName>
</protein>
<dbReference type="Pfam" id="PF13419">
    <property type="entry name" value="HAD_2"/>
    <property type="match status" value="1"/>
</dbReference>
<proteinExistence type="predicted"/>
<dbReference type="SFLD" id="SFLDG01129">
    <property type="entry name" value="C1.5:_HAD__Beta-PGM__Phosphata"/>
    <property type="match status" value="1"/>
</dbReference>
<keyword evidence="1" id="KW-0378">Hydrolase</keyword>
<keyword evidence="2" id="KW-1185">Reference proteome</keyword>
<evidence type="ECO:0000313" key="1">
    <source>
        <dbReference type="EMBL" id="GBF49270.1"/>
    </source>
</evidence>
<dbReference type="PANTHER" id="PTHR43885">
    <property type="entry name" value="HALOACID DEHALOGENASE-LIKE HYDROLASE"/>
    <property type="match status" value="1"/>
</dbReference>
<dbReference type="InterPro" id="IPR023214">
    <property type="entry name" value="HAD_sf"/>
</dbReference>
<name>A0A2P2DXG5_9LEPT</name>
<evidence type="ECO:0000313" key="2">
    <source>
        <dbReference type="Proteomes" id="UP000245133"/>
    </source>
</evidence>
<comment type="caution">
    <text evidence="1">The sequence shown here is derived from an EMBL/GenBank/DDBJ whole genome shotgun (WGS) entry which is preliminary data.</text>
</comment>